<feature type="domain" description="Nucleoplasmin-like" evidence="1">
    <location>
        <begin position="3"/>
        <end position="103"/>
    </location>
</feature>
<evidence type="ECO:0000313" key="3">
    <source>
        <dbReference type="Proteomes" id="UP001202328"/>
    </source>
</evidence>
<gene>
    <name evidence="2" type="ORF">MKW98_029721</name>
</gene>
<protein>
    <recommendedName>
        <fullName evidence="1">Nucleoplasmin-like domain-containing protein</fullName>
    </recommendedName>
</protein>
<dbReference type="AlphaFoldDB" id="A0AAD4T3V6"/>
<comment type="caution">
    <text evidence="2">The sequence shown here is derived from an EMBL/GenBank/DDBJ whole genome shotgun (WGS) entry which is preliminary data.</text>
</comment>
<dbReference type="Proteomes" id="UP001202328">
    <property type="component" value="Unassembled WGS sequence"/>
</dbReference>
<dbReference type="Gene3D" id="2.60.120.340">
    <property type="entry name" value="Nucleoplasmin core domain"/>
    <property type="match status" value="1"/>
</dbReference>
<keyword evidence="3" id="KW-1185">Reference proteome</keyword>
<proteinExistence type="predicted"/>
<dbReference type="EMBL" id="JAJJMB010005286">
    <property type="protein sequence ID" value="KAI3939945.1"/>
    <property type="molecule type" value="Genomic_DNA"/>
</dbReference>
<reference evidence="2" key="1">
    <citation type="submission" date="2022-04" db="EMBL/GenBank/DDBJ databases">
        <title>A functionally conserved STORR gene fusion in Papaver species that diverged 16.8 million years ago.</title>
        <authorList>
            <person name="Catania T."/>
        </authorList>
    </citation>
    <scope>NUCLEOTIDE SEQUENCE</scope>
    <source>
        <strain evidence="2">S-188037</strain>
    </source>
</reference>
<accession>A0AAD4T3V6</accession>
<organism evidence="2 3">
    <name type="scientific">Papaver atlanticum</name>
    <dbReference type="NCBI Taxonomy" id="357466"/>
    <lineage>
        <taxon>Eukaryota</taxon>
        <taxon>Viridiplantae</taxon>
        <taxon>Streptophyta</taxon>
        <taxon>Embryophyta</taxon>
        <taxon>Tracheophyta</taxon>
        <taxon>Spermatophyta</taxon>
        <taxon>Magnoliopsida</taxon>
        <taxon>Ranunculales</taxon>
        <taxon>Papaveraceae</taxon>
        <taxon>Papaveroideae</taxon>
        <taxon>Papaver</taxon>
    </lineage>
</organism>
<sequence>MSFWGIAITKSKPVTHRFDKAKGKLRVPQASFGLTFRSGWWCAVLCSVGGKTPITLCRLESEKIESCPLDIEFNKEDKEVTFSIDHGTYYDGEIIIHLTGYYIEKCNTCGSRDNNNGKLIGNELLLWHALGLLYCNFCCQFIYLSQVKK</sequence>
<name>A0AAD4T3V6_9MAGN</name>
<dbReference type="Pfam" id="PF17800">
    <property type="entry name" value="NPL"/>
    <property type="match status" value="1"/>
</dbReference>
<dbReference type="InterPro" id="IPR041232">
    <property type="entry name" value="NPL"/>
</dbReference>
<evidence type="ECO:0000313" key="2">
    <source>
        <dbReference type="EMBL" id="KAI3939945.1"/>
    </source>
</evidence>
<evidence type="ECO:0000259" key="1">
    <source>
        <dbReference type="Pfam" id="PF17800"/>
    </source>
</evidence>